<reference evidence="2" key="2">
    <citation type="submission" date="2022-06" db="UniProtKB">
        <authorList>
            <consortium name="EnsemblMetazoa"/>
        </authorList>
    </citation>
    <scope>IDENTIFICATION</scope>
    <source>
        <strain evidence="2">DF5081</strain>
    </source>
</reference>
<reference evidence="3" key="1">
    <citation type="submission" date="2010-08" db="EMBL/GenBank/DDBJ databases">
        <authorList>
            <consortium name="Caenorhabditis japonica Sequencing Consortium"/>
            <person name="Wilson R.K."/>
        </authorList>
    </citation>
    <scope>NUCLEOTIDE SEQUENCE [LARGE SCALE GENOMIC DNA]</scope>
    <source>
        <strain evidence="3">DF5081</strain>
    </source>
</reference>
<protein>
    <submittedName>
        <fullName evidence="2">Uncharacterized protein</fullName>
    </submittedName>
</protein>
<evidence type="ECO:0000313" key="2">
    <source>
        <dbReference type="EnsemblMetazoa" id="CJA42730.1"/>
    </source>
</evidence>
<keyword evidence="3" id="KW-1185">Reference proteome</keyword>
<proteinExistence type="predicted"/>
<dbReference type="AlphaFoldDB" id="A0A8R1EV02"/>
<evidence type="ECO:0000313" key="3">
    <source>
        <dbReference type="Proteomes" id="UP000005237"/>
    </source>
</evidence>
<dbReference type="Proteomes" id="UP000005237">
    <property type="component" value="Unassembled WGS sequence"/>
</dbReference>
<dbReference type="EnsemblMetazoa" id="CJA42730.1">
    <property type="protein sequence ID" value="CJA42730.1"/>
    <property type="gene ID" value="WBGene00218578"/>
</dbReference>
<accession>A0A8R1EV02</accession>
<feature type="region of interest" description="Disordered" evidence="1">
    <location>
        <begin position="1"/>
        <end position="23"/>
    </location>
</feature>
<evidence type="ECO:0000256" key="1">
    <source>
        <dbReference type="SAM" id="MobiDB-lite"/>
    </source>
</evidence>
<sequence length="103" mass="12162">MLKDLQDQAVNRPSNHSTNRISEANRQLLTKRRFMNNFKSLSKECQEAFEEDHEKFALSRSLMVKNTILLFLASYVKQDMQQFYSKLFSEKLACSLKPTRKQL</sequence>
<feature type="compositionally biased region" description="Polar residues" evidence="1">
    <location>
        <begin position="8"/>
        <end position="23"/>
    </location>
</feature>
<organism evidence="2 3">
    <name type="scientific">Caenorhabditis japonica</name>
    <dbReference type="NCBI Taxonomy" id="281687"/>
    <lineage>
        <taxon>Eukaryota</taxon>
        <taxon>Metazoa</taxon>
        <taxon>Ecdysozoa</taxon>
        <taxon>Nematoda</taxon>
        <taxon>Chromadorea</taxon>
        <taxon>Rhabditida</taxon>
        <taxon>Rhabditina</taxon>
        <taxon>Rhabditomorpha</taxon>
        <taxon>Rhabditoidea</taxon>
        <taxon>Rhabditidae</taxon>
        <taxon>Peloderinae</taxon>
        <taxon>Caenorhabditis</taxon>
    </lineage>
</organism>
<name>A0A8R1EV02_CAEJA</name>